<evidence type="ECO:0000256" key="9">
    <source>
        <dbReference type="ARBA" id="ARBA00023136"/>
    </source>
</evidence>
<keyword evidence="9 11" id="KW-0472">Membrane</keyword>
<keyword evidence="3 11" id="KW-1134">Transmembrane beta strand</keyword>
<dbReference type="EMBL" id="JABMCH010000071">
    <property type="protein sequence ID" value="NUU49118.1"/>
    <property type="molecule type" value="Genomic_DNA"/>
</dbReference>
<evidence type="ECO:0000256" key="5">
    <source>
        <dbReference type="ARBA" id="ARBA00022692"/>
    </source>
</evidence>
<dbReference type="Proteomes" id="UP000536441">
    <property type="component" value="Unassembled WGS sequence"/>
</dbReference>
<evidence type="ECO:0000256" key="7">
    <source>
        <dbReference type="ARBA" id="ARBA00023065"/>
    </source>
</evidence>
<organism evidence="16 17">
    <name type="scientific">Sphingomonas zeae</name>
    <dbReference type="NCBI Taxonomy" id="1646122"/>
    <lineage>
        <taxon>Bacteria</taxon>
        <taxon>Pseudomonadati</taxon>
        <taxon>Pseudomonadota</taxon>
        <taxon>Alphaproteobacteria</taxon>
        <taxon>Sphingomonadales</taxon>
        <taxon>Sphingomonadaceae</taxon>
        <taxon>Sphingomonas</taxon>
    </lineage>
</organism>
<keyword evidence="4" id="KW-0410">Iron transport</keyword>
<keyword evidence="16" id="KW-0675">Receptor</keyword>
<keyword evidence="17" id="KW-1185">Reference proteome</keyword>
<dbReference type="Pfam" id="PF07715">
    <property type="entry name" value="Plug"/>
    <property type="match status" value="1"/>
</dbReference>
<keyword evidence="6" id="KW-0408">Iron</keyword>
<evidence type="ECO:0000256" key="11">
    <source>
        <dbReference type="PROSITE-ProRule" id="PRU01360"/>
    </source>
</evidence>
<protein>
    <submittedName>
        <fullName evidence="16">TonB-dependent receptor</fullName>
    </submittedName>
</protein>
<keyword evidence="7" id="KW-0406">Ion transport</keyword>
<dbReference type="GO" id="GO:0009279">
    <property type="term" value="C:cell outer membrane"/>
    <property type="evidence" value="ECO:0007669"/>
    <property type="project" value="UniProtKB-SubCell"/>
</dbReference>
<keyword evidence="5 11" id="KW-0812">Transmembrane</keyword>
<evidence type="ECO:0000256" key="8">
    <source>
        <dbReference type="ARBA" id="ARBA00023077"/>
    </source>
</evidence>
<dbReference type="PANTHER" id="PTHR32552:SF81">
    <property type="entry name" value="TONB-DEPENDENT OUTER MEMBRANE RECEPTOR"/>
    <property type="match status" value="1"/>
</dbReference>
<keyword evidence="2 11" id="KW-0813">Transport</keyword>
<dbReference type="SUPFAM" id="SSF56935">
    <property type="entry name" value="Porins"/>
    <property type="match status" value="1"/>
</dbReference>
<dbReference type="AlphaFoldDB" id="A0A7Y6EIK6"/>
<evidence type="ECO:0000256" key="13">
    <source>
        <dbReference type="SAM" id="SignalP"/>
    </source>
</evidence>
<comment type="caution">
    <text evidence="16">The sequence shown here is derived from an EMBL/GenBank/DDBJ whole genome shotgun (WGS) entry which is preliminary data.</text>
</comment>
<evidence type="ECO:0000256" key="12">
    <source>
        <dbReference type="RuleBase" id="RU003357"/>
    </source>
</evidence>
<name>A0A7Y6EIK6_9SPHN</name>
<keyword evidence="8 12" id="KW-0798">TonB box</keyword>
<evidence type="ECO:0000256" key="3">
    <source>
        <dbReference type="ARBA" id="ARBA00022452"/>
    </source>
</evidence>
<dbReference type="InterPro" id="IPR036942">
    <property type="entry name" value="Beta-barrel_TonB_sf"/>
</dbReference>
<keyword evidence="10 11" id="KW-0998">Cell outer membrane</keyword>
<evidence type="ECO:0000313" key="17">
    <source>
        <dbReference type="Proteomes" id="UP000536441"/>
    </source>
</evidence>
<dbReference type="PANTHER" id="PTHR32552">
    <property type="entry name" value="FERRICHROME IRON RECEPTOR-RELATED"/>
    <property type="match status" value="1"/>
</dbReference>
<gene>
    <name evidence="16" type="ORF">HP438_19275</name>
</gene>
<feature type="domain" description="TonB-dependent receptor-like beta-barrel" evidence="14">
    <location>
        <begin position="326"/>
        <end position="679"/>
    </location>
</feature>
<dbReference type="InterPro" id="IPR039426">
    <property type="entry name" value="TonB-dep_rcpt-like"/>
</dbReference>
<dbReference type="InterPro" id="IPR012910">
    <property type="entry name" value="Plug_dom"/>
</dbReference>
<evidence type="ECO:0000256" key="1">
    <source>
        <dbReference type="ARBA" id="ARBA00004571"/>
    </source>
</evidence>
<evidence type="ECO:0000256" key="10">
    <source>
        <dbReference type="ARBA" id="ARBA00023237"/>
    </source>
</evidence>
<dbReference type="GO" id="GO:0006826">
    <property type="term" value="P:iron ion transport"/>
    <property type="evidence" value="ECO:0007669"/>
    <property type="project" value="UniProtKB-KW"/>
</dbReference>
<comment type="similarity">
    <text evidence="11 12">Belongs to the TonB-dependent receptor family.</text>
</comment>
<feature type="chain" id="PRO_5031274625" evidence="13">
    <location>
        <begin position="28"/>
        <end position="712"/>
    </location>
</feature>
<keyword evidence="13" id="KW-0732">Signal</keyword>
<evidence type="ECO:0000313" key="16">
    <source>
        <dbReference type="EMBL" id="NUU49118.1"/>
    </source>
</evidence>
<dbReference type="PROSITE" id="PS51257">
    <property type="entry name" value="PROKAR_LIPOPROTEIN"/>
    <property type="match status" value="1"/>
</dbReference>
<dbReference type="Gene3D" id="2.40.170.20">
    <property type="entry name" value="TonB-dependent receptor, beta-barrel domain"/>
    <property type="match status" value="1"/>
</dbReference>
<dbReference type="RefSeq" id="WP_175313950.1">
    <property type="nucleotide sequence ID" value="NZ_CBCRYR010000006.1"/>
</dbReference>
<evidence type="ECO:0000259" key="14">
    <source>
        <dbReference type="Pfam" id="PF00593"/>
    </source>
</evidence>
<evidence type="ECO:0000259" key="15">
    <source>
        <dbReference type="Pfam" id="PF07715"/>
    </source>
</evidence>
<proteinExistence type="inferred from homology"/>
<dbReference type="InterPro" id="IPR000531">
    <property type="entry name" value="Beta-barrel_TonB"/>
</dbReference>
<dbReference type="PROSITE" id="PS52016">
    <property type="entry name" value="TONB_DEPENDENT_REC_3"/>
    <property type="match status" value="1"/>
</dbReference>
<sequence>MQMRLRRIGQISFIAMACAASAMPVQAQDTASASGDAQPGDIIVTAQKREQALIDVPLSITAITGETLARRGASAVEDVQYSVPGISITQFAPGQQRVQIRGISTLNGLPTVGVYLDETPLNLELNQSGQDVRLLDIKRVEVLRGPQGTLYGQGAVGGTIRYITNDVNLREVEGSAGGEVAAIAGGGTDWKSEGMVNVPLVTERLGLRVAGSYQNFGGWIDNPVIDDRRINSGHALTLRGKLTAQVSDPFKVTLMVQHQNLKLGAQNLSDENQQVFDAIPTPQTSKVTLINGLGTYDFGPVTLLSSTSFLDRRDLLTSDLTATLAPLLPLLGISAPVQSISLPNRTSNRIFAQEVRLSSNSDGPLNWTVGGFYRNSRTHLAFESVVNPDVLPAGFQLLASDGTNPSNSKSWAIFGEASYRLTSTLTALVGLRQFEDHRRQDVVSNSFGAPAVDHARGTYKATSPRFNLAWQPTDNVNLYGNVGRGFRSGGFNVTSLAGGAFVPSRYSPDSLWSYELGGKFQSADRRIVLELAGYRNVWNDVQSTSNVPGFPTSFTSNSGKVTGWGADGSVSYTPVSGLTFSVTGSWNNMEYRSNTADHLVGDRVDYVPRFTGSASAEYNFDVGSMPSFARVDFQHADKFQVFLRNFQTAPVRSDEQNILNARIGTSTKVWNASVFVKNILNRDSVLYPAYASLIYPARLEPRTVGIAFNVAY</sequence>
<evidence type="ECO:0000256" key="4">
    <source>
        <dbReference type="ARBA" id="ARBA00022496"/>
    </source>
</evidence>
<accession>A0A7Y6EIK6</accession>
<evidence type="ECO:0000256" key="6">
    <source>
        <dbReference type="ARBA" id="ARBA00023004"/>
    </source>
</evidence>
<feature type="domain" description="TonB-dependent receptor plug" evidence="15">
    <location>
        <begin position="54"/>
        <end position="159"/>
    </location>
</feature>
<comment type="subcellular location">
    <subcellularLocation>
        <location evidence="1 11">Cell outer membrane</location>
        <topology evidence="1 11">Multi-pass membrane protein</topology>
    </subcellularLocation>
</comment>
<feature type="signal peptide" evidence="13">
    <location>
        <begin position="1"/>
        <end position="27"/>
    </location>
</feature>
<reference evidence="16 17" key="1">
    <citation type="submission" date="2020-05" db="EMBL/GenBank/DDBJ databases">
        <title>Genome Sequencing of Type Strains.</title>
        <authorList>
            <person name="Lemaire J.F."/>
            <person name="Inderbitzin P."/>
            <person name="Gregorio O.A."/>
            <person name="Collins S.B."/>
            <person name="Wespe N."/>
            <person name="Knight-Connoni V."/>
        </authorList>
    </citation>
    <scope>NUCLEOTIDE SEQUENCE [LARGE SCALE GENOMIC DNA]</scope>
    <source>
        <strain evidence="16 17">DSM 100049</strain>
    </source>
</reference>
<evidence type="ECO:0000256" key="2">
    <source>
        <dbReference type="ARBA" id="ARBA00022448"/>
    </source>
</evidence>
<dbReference type="Pfam" id="PF00593">
    <property type="entry name" value="TonB_dep_Rec_b-barrel"/>
    <property type="match status" value="1"/>
</dbReference>